<feature type="coiled-coil region" evidence="1">
    <location>
        <begin position="268"/>
        <end position="295"/>
    </location>
</feature>
<keyword evidence="3" id="KW-0808">Transferase</keyword>
<dbReference type="Gene3D" id="3.40.50.150">
    <property type="entry name" value="Vaccinia Virus protein VP39"/>
    <property type="match status" value="1"/>
</dbReference>
<evidence type="ECO:0000259" key="2">
    <source>
        <dbReference type="Pfam" id="PF08241"/>
    </source>
</evidence>
<dbReference type="GO" id="GO:0102208">
    <property type="term" value="F:2-polyprenyl-6-hydroxyphenol methylase activity"/>
    <property type="evidence" value="ECO:0007669"/>
    <property type="project" value="UniProtKB-EC"/>
</dbReference>
<sequence>MSLTSLPDERTHMQCTGERFIPEIDGDWTPEHKHRYALVAALCKGKDVLDVASGEGYGSAHLASVARKVIGVDISGEAVEHAQRAYKNPNLSYRQGSATDLAAAGLEENSFDVVVSFETIEHLHDHDAMLDSLCRVLRPDGLLIISSPDKREYTDIPNYHNEYHVHELYREEFEKLLSTRFPNINIYGQRLGYGSLIVAEATAPFVTIGEDENLAAITDHLAHAMYYIAIASHSSLPVLPHSFWKRNIERSDFAKHWMQMGKEAQDWINTLEARIEEQAEQIKALADEAAVCAQQLHLMTQSKSWKITKPLRAIFSFFRQLRR</sequence>
<name>A0A644XHD1_9ZZZZ</name>
<evidence type="ECO:0000256" key="1">
    <source>
        <dbReference type="SAM" id="Coils"/>
    </source>
</evidence>
<keyword evidence="3" id="KW-0489">Methyltransferase</keyword>
<evidence type="ECO:0000313" key="3">
    <source>
        <dbReference type="EMBL" id="MPM15357.1"/>
    </source>
</evidence>
<dbReference type="SUPFAM" id="SSF53335">
    <property type="entry name" value="S-adenosyl-L-methionine-dependent methyltransferases"/>
    <property type="match status" value="1"/>
</dbReference>
<dbReference type="InterPro" id="IPR013216">
    <property type="entry name" value="Methyltransf_11"/>
</dbReference>
<dbReference type="GO" id="GO:0008757">
    <property type="term" value="F:S-adenosylmethionine-dependent methyltransferase activity"/>
    <property type="evidence" value="ECO:0007669"/>
    <property type="project" value="InterPro"/>
</dbReference>
<comment type="caution">
    <text evidence="3">The sequence shown here is derived from an EMBL/GenBank/DDBJ whole genome shotgun (WGS) entry which is preliminary data.</text>
</comment>
<dbReference type="PANTHER" id="PTHR43861">
    <property type="entry name" value="TRANS-ACONITATE 2-METHYLTRANSFERASE-RELATED"/>
    <property type="match status" value="1"/>
</dbReference>
<dbReference type="Pfam" id="PF08241">
    <property type="entry name" value="Methyltransf_11"/>
    <property type="match status" value="1"/>
</dbReference>
<keyword evidence="1" id="KW-0175">Coiled coil</keyword>
<dbReference type="InterPro" id="IPR029063">
    <property type="entry name" value="SAM-dependent_MTases_sf"/>
</dbReference>
<reference evidence="3" key="1">
    <citation type="submission" date="2019-08" db="EMBL/GenBank/DDBJ databases">
        <authorList>
            <person name="Kucharzyk K."/>
            <person name="Murdoch R.W."/>
            <person name="Higgins S."/>
            <person name="Loffler F."/>
        </authorList>
    </citation>
    <scope>NUCLEOTIDE SEQUENCE</scope>
</reference>
<dbReference type="GO" id="GO:0032259">
    <property type="term" value="P:methylation"/>
    <property type="evidence" value="ECO:0007669"/>
    <property type="project" value="UniProtKB-KW"/>
</dbReference>
<dbReference type="EC" id="2.1.1.222" evidence="3"/>
<gene>
    <name evidence="3" type="primary">ubiG_20</name>
    <name evidence="3" type="ORF">SDC9_61726</name>
</gene>
<keyword evidence="3" id="KW-0830">Ubiquinone</keyword>
<dbReference type="EMBL" id="VSSQ01002430">
    <property type="protein sequence ID" value="MPM15357.1"/>
    <property type="molecule type" value="Genomic_DNA"/>
</dbReference>
<dbReference type="AlphaFoldDB" id="A0A644XHD1"/>
<feature type="domain" description="Methyltransferase type 11" evidence="2">
    <location>
        <begin position="49"/>
        <end position="145"/>
    </location>
</feature>
<proteinExistence type="predicted"/>
<accession>A0A644XHD1</accession>
<protein>
    <submittedName>
        <fullName evidence="3">Ubiquinone biosynthesis O-methyltransferase</fullName>
        <ecNumber evidence="3">2.1.1.222</ecNumber>
    </submittedName>
</protein>
<organism evidence="3">
    <name type="scientific">bioreactor metagenome</name>
    <dbReference type="NCBI Taxonomy" id="1076179"/>
    <lineage>
        <taxon>unclassified sequences</taxon>
        <taxon>metagenomes</taxon>
        <taxon>ecological metagenomes</taxon>
    </lineage>
</organism>
<dbReference type="CDD" id="cd02440">
    <property type="entry name" value="AdoMet_MTases"/>
    <property type="match status" value="1"/>
</dbReference>